<dbReference type="AlphaFoldDB" id="K0S0U1"/>
<dbReference type="Proteomes" id="UP000266841">
    <property type="component" value="Unassembled WGS sequence"/>
</dbReference>
<name>K0S0U1_THAOC</name>
<dbReference type="EMBL" id="AGNL01039665">
    <property type="protein sequence ID" value="EJK52507.1"/>
    <property type="molecule type" value="Genomic_DNA"/>
</dbReference>
<evidence type="ECO:0000313" key="1">
    <source>
        <dbReference type="EMBL" id="EJK52507.1"/>
    </source>
</evidence>
<reference evidence="1 2" key="1">
    <citation type="journal article" date="2012" name="Genome Biol.">
        <title>Genome and low-iron response of an oceanic diatom adapted to chronic iron limitation.</title>
        <authorList>
            <person name="Lommer M."/>
            <person name="Specht M."/>
            <person name="Roy A.S."/>
            <person name="Kraemer L."/>
            <person name="Andreson R."/>
            <person name="Gutowska M.A."/>
            <person name="Wolf J."/>
            <person name="Bergner S.V."/>
            <person name="Schilhabel M.B."/>
            <person name="Klostermeier U.C."/>
            <person name="Beiko R.G."/>
            <person name="Rosenstiel P."/>
            <person name="Hippler M."/>
            <person name="Laroche J."/>
        </authorList>
    </citation>
    <scope>NUCLEOTIDE SEQUENCE [LARGE SCALE GENOMIC DNA]</scope>
    <source>
        <strain evidence="1 2">CCMP1005</strain>
    </source>
</reference>
<gene>
    <name evidence="1" type="ORF">THAOC_28201</name>
</gene>
<organism evidence="1 2">
    <name type="scientific">Thalassiosira oceanica</name>
    <name type="common">Marine diatom</name>
    <dbReference type="NCBI Taxonomy" id="159749"/>
    <lineage>
        <taxon>Eukaryota</taxon>
        <taxon>Sar</taxon>
        <taxon>Stramenopiles</taxon>
        <taxon>Ochrophyta</taxon>
        <taxon>Bacillariophyta</taxon>
        <taxon>Coscinodiscophyceae</taxon>
        <taxon>Thalassiosirophycidae</taxon>
        <taxon>Thalassiosirales</taxon>
        <taxon>Thalassiosiraceae</taxon>
        <taxon>Thalassiosira</taxon>
    </lineage>
</organism>
<sequence length="50" mass="5565">MRVSAQDGVRAGARKARMIEDPTVDSIEVRLVGVTERHRPPPELDDVLEP</sequence>
<feature type="non-terminal residue" evidence="1">
    <location>
        <position position="50"/>
    </location>
</feature>
<comment type="caution">
    <text evidence="1">The sequence shown here is derived from an EMBL/GenBank/DDBJ whole genome shotgun (WGS) entry which is preliminary data.</text>
</comment>
<protein>
    <submittedName>
        <fullName evidence="1">Uncharacterized protein</fullName>
    </submittedName>
</protein>
<keyword evidence="2" id="KW-1185">Reference proteome</keyword>
<proteinExistence type="predicted"/>
<accession>K0S0U1</accession>
<evidence type="ECO:0000313" key="2">
    <source>
        <dbReference type="Proteomes" id="UP000266841"/>
    </source>
</evidence>